<dbReference type="Proteomes" id="UP000004754">
    <property type="component" value="Unassembled WGS sequence"/>
</dbReference>
<organism evidence="2 3">
    <name type="scientific">Pseudoramibacter alactolyticus ATCC 23263</name>
    <dbReference type="NCBI Taxonomy" id="887929"/>
    <lineage>
        <taxon>Bacteria</taxon>
        <taxon>Bacillati</taxon>
        <taxon>Bacillota</taxon>
        <taxon>Clostridia</taxon>
        <taxon>Eubacteriales</taxon>
        <taxon>Eubacteriaceae</taxon>
        <taxon>Pseudoramibacter</taxon>
    </lineage>
</organism>
<dbReference type="Gene3D" id="3.40.710.10">
    <property type="entry name" value="DD-peptidase/beta-lactamase superfamily"/>
    <property type="match status" value="1"/>
</dbReference>
<name>E6MEC0_9FIRM</name>
<dbReference type="PANTHER" id="PTHR43283:SF7">
    <property type="entry name" value="BETA-LACTAMASE-RELATED DOMAIN-CONTAINING PROTEIN"/>
    <property type="match status" value="1"/>
</dbReference>
<evidence type="ECO:0000313" key="2">
    <source>
        <dbReference type="EMBL" id="EFV02445.1"/>
    </source>
</evidence>
<dbReference type="AlphaFoldDB" id="E6MEC0"/>
<protein>
    <submittedName>
        <fullName evidence="2">Beta-lactamase</fullName>
    </submittedName>
</protein>
<proteinExistence type="predicted"/>
<accession>E6MEC0</accession>
<dbReference type="InterPro" id="IPR050789">
    <property type="entry name" value="Diverse_Enzym_Activities"/>
</dbReference>
<evidence type="ECO:0000313" key="3">
    <source>
        <dbReference type="Proteomes" id="UP000004754"/>
    </source>
</evidence>
<dbReference type="STRING" id="887929.HMP0721_0353"/>
<dbReference type="eggNOG" id="COG1680">
    <property type="taxonomic scope" value="Bacteria"/>
</dbReference>
<sequence length="317" mass="36095">MLSLTDFINAIEENDLEVDAVMAIRNDTILGLHRFSDDIYHNVFSVAKSHLATAVGFAIDEEKLSLDDKPIDAFADIIPDDVDPRWNDVTLYNLMTMTSGHGEPFLMTSDRKKLRGETAEKLPEAMMDEWLIFAFTRPMMYEPGEKFSYGNLAPYVAGRMLEKVVGMSVCDYLYKKFWRRVGTEKPRWDTDSKGHTFPASDLFLDIVDMAKLGQLYASGGTYKGIRFLSEEWVKKAGAFHVPSSSINPAGNAIDEEAGYGFYFWRNYGDENSYRCYGREAQFVIIMPDKNAVVAVQSMQHNVQPVMDAIWEYIFPQI</sequence>
<reference evidence="2 3" key="1">
    <citation type="submission" date="2010-12" db="EMBL/GenBank/DDBJ databases">
        <authorList>
            <person name="Muzny D."/>
            <person name="Qin X."/>
            <person name="Deng J."/>
            <person name="Jiang H."/>
            <person name="Liu Y."/>
            <person name="Qu J."/>
            <person name="Song X.-Z."/>
            <person name="Zhang L."/>
            <person name="Thornton R."/>
            <person name="Coyle M."/>
            <person name="Francisco L."/>
            <person name="Jackson L."/>
            <person name="Javaid M."/>
            <person name="Korchina V."/>
            <person name="Kovar C."/>
            <person name="Mata R."/>
            <person name="Mathew T."/>
            <person name="Ngo R."/>
            <person name="Nguyen L."/>
            <person name="Nguyen N."/>
            <person name="Okwuonu G."/>
            <person name="Ongeri F."/>
            <person name="Pham C."/>
            <person name="Simmons D."/>
            <person name="Wilczek-Boney K."/>
            <person name="Hale W."/>
            <person name="Jakkamsetti A."/>
            <person name="Pham P."/>
            <person name="Ruth R."/>
            <person name="San Lucas F."/>
            <person name="Warren J."/>
            <person name="Zhang J."/>
            <person name="Zhao Z."/>
            <person name="Zhou C."/>
            <person name="Zhu D."/>
            <person name="Lee S."/>
            <person name="Bess C."/>
            <person name="Blankenburg K."/>
            <person name="Forbes L."/>
            <person name="Fu Q."/>
            <person name="Gubbala S."/>
            <person name="Hirani K."/>
            <person name="Jayaseelan J.C."/>
            <person name="Lara F."/>
            <person name="Munidasa M."/>
            <person name="Palculict T."/>
            <person name="Patil S."/>
            <person name="Pu L.-L."/>
            <person name="Saada N."/>
            <person name="Tang L."/>
            <person name="Weissenberger G."/>
            <person name="Zhu Y."/>
            <person name="Hemphill L."/>
            <person name="Shang Y."/>
            <person name="Youmans B."/>
            <person name="Ayvaz T."/>
            <person name="Ross M."/>
            <person name="Santibanez J."/>
            <person name="Aqrawi P."/>
            <person name="Gross S."/>
            <person name="Joshi V."/>
            <person name="Fowler G."/>
            <person name="Nazareth L."/>
            <person name="Reid J."/>
            <person name="Worley K."/>
            <person name="Petrosino J."/>
            <person name="Highlander S."/>
            <person name="Gibbs R."/>
        </authorList>
    </citation>
    <scope>NUCLEOTIDE SEQUENCE [LARGE SCALE GENOMIC DNA]</scope>
    <source>
        <strain evidence="2 3">ATCC 23263</strain>
    </source>
</reference>
<dbReference type="PANTHER" id="PTHR43283">
    <property type="entry name" value="BETA-LACTAMASE-RELATED"/>
    <property type="match status" value="1"/>
</dbReference>
<dbReference type="HOGENOM" id="CLU_030169_1_1_9"/>
<keyword evidence="3" id="KW-1185">Reference proteome</keyword>
<feature type="domain" description="Beta-lactamase-related" evidence="1">
    <location>
        <begin position="36"/>
        <end position="299"/>
    </location>
</feature>
<dbReference type="InterPro" id="IPR012338">
    <property type="entry name" value="Beta-lactam/transpept-like"/>
</dbReference>
<evidence type="ECO:0000259" key="1">
    <source>
        <dbReference type="Pfam" id="PF00144"/>
    </source>
</evidence>
<dbReference type="EMBL" id="AEQN01000007">
    <property type="protein sequence ID" value="EFV02445.1"/>
    <property type="molecule type" value="Genomic_DNA"/>
</dbReference>
<comment type="caution">
    <text evidence="2">The sequence shown here is derived from an EMBL/GenBank/DDBJ whole genome shotgun (WGS) entry which is preliminary data.</text>
</comment>
<dbReference type="Pfam" id="PF00144">
    <property type="entry name" value="Beta-lactamase"/>
    <property type="match status" value="1"/>
</dbReference>
<dbReference type="OrthoDB" id="9773047at2"/>
<dbReference type="InterPro" id="IPR001466">
    <property type="entry name" value="Beta-lactam-related"/>
</dbReference>
<dbReference type="SUPFAM" id="SSF56601">
    <property type="entry name" value="beta-lactamase/transpeptidase-like"/>
    <property type="match status" value="1"/>
</dbReference>
<gene>
    <name evidence="2" type="ORF">HMP0721_0353</name>
</gene>
<dbReference type="RefSeq" id="WP_006597772.1">
    <property type="nucleotide sequence ID" value="NZ_GL622359.1"/>
</dbReference>